<evidence type="ECO:0000313" key="13">
    <source>
        <dbReference type="Proteomes" id="UP000621454"/>
    </source>
</evidence>
<dbReference type="Gene3D" id="3.40.50.150">
    <property type="entry name" value="Vaccinia Virus protein VP39"/>
    <property type="match status" value="1"/>
</dbReference>
<name>A0A916SYX6_9ACTN</name>
<evidence type="ECO:0000256" key="10">
    <source>
        <dbReference type="PIRSR" id="PIRSR017269-1"/>
    </source>
</evidence>
<protein>
    <recommendedName>
        <fullName evidence="8 9">tRNA (adenine(58)-N(1))-methyltransferase TrmI</fullName>
        <ecNumber evidence="1 9">2.1.1.220</ecNumber>
    </recommendedName>
</protein>
<keyword evidence="13" id="KW-1185">Reference proteome</keyword>
<keyword evidence="5 9" id="KW-0819">tRNA processing</keyword>
<feature type="binding site" evidence="10">
    <location>
        <position position="136"/>
    </location>
    <ligand>
        <name>S-adenosyl-L-methionine</name>
        <dbReference type="ChEBI" id="CHEBI:59789"/>
    </ligand>
</feature>
<evidence type="ECO:0000256" key="2">
    <source>
        <dbReference type="ARBA" id="ARBA00022603"/>
    </source>
</evidence>
<evidence type="ECO:0000256" key="6">
    <source>
        <dbReference type="ARBA" id="ARBA00056761"/>
    </source>
</evidence>
<accession>A0A916SYX6</accession>
<feature type="binding site" evidence="10">
    <location>
        <position position="161"/>
    </location>
    <ligand>
        <name>S-adenosyl-L-methionine</name>
        <dbReference type="ChEBI" id="CHEBI:59789"/>
    </ligand>
</feature>
<dbReference type="PANTHER" id="PTHR12133:SF1">
    <property type="entry name" value="TRNA (ADENINE(58)-N(1))-METHYLTRANSFERASE, MITOCHONDRIAL"/>
    <property type="match status" value="1"/>
</dbReference>
<dbReference type="Gene3D" id="3.10.330.20">
    <property type="match status" value="1"/>
</dbReference>
<gene>
    <name evidence="12" type="ORF">GCM10011489_10700</name>
</gene>
<evidence type="ECO:0000313" key="12">
    <source>
        <dbReference type="EMBL" id="GGB24277.1"/>
    </source>
</evidence>
<feature type="binding site" evidence="10">
    <location>
        <position position="177"/>
    </location>
    <ligand>
        <name>S-adenosyl-L-methionine</name>
        <dbReference type="ChEBI" id="CHEBI:59789"/>
    </ligand>
</feature>
<evidence type="ECO:0000256" key="9">
    <source>
        <dbReference type="PIRNR" id="PIRNR017269"/>
    </source>
</evidence>
<reference evidence="12" key="1">
    <citation type="journal article" date="2014" name="Int. J. Syst. Evol. Microbiol.">
        <title>Complete genome sequence of Corynebacterium casei LMG S-19264T (=DSM 44701T), isolated from a smear-ripened cheese.</title>
        <authorList>
            <consortium name="US DOE Joint Genome Institute (JGI-PGF)"/>
            <person name="Walter F."/>
            <person name="Albersmeier A."/>
            <person name="Kalinowski J."/>
            <person name="Ruckert C."/>
        </authorList>
    </citation>
    <scope>NUCLEOTIDE SEQUENCE</scope>
    <source>
        <strain evidence="12">CGMCC 1.12827</strain>
    </source>
</reference>
<feature type="binding site" evidence="10">
    <location>
        <begin position="110"/>
        <end position="113"/>
    </location>
    <ligand>
        <name>S-adenosyl-L-methionine</name>
        <dbReference type="ChEBI" id="CHEBI:59789"/>
    </ligand>
</feature>
<feature type="domain" description="tRNA (adenine(58)-N(1))-methyltransferase catalytic subunit TRM61 C-terminal" evidence="11">
    <location>
        <begin position="73"/>
        <end position="236"/>
    </location>
</feature>
<dbReference type="EC" id="2.1.1.220" evidence="1 9"/>
<dbReference type="InterPro" id="IPR014816">
    <property type="entry name" value="tRNA_MeTrfase_Gcd14"/>
</dbReference>
<dbReference type="FunFam" id="3.10.330.20:FF:000001">
    <property type="entry name" value="tRNA (adenine(58)-N(1))-methyltransferase TrmI"/>
    <property type="match status" value="1"/>
</dbReference>
<dbReference type="SUPFAM" id="SSF53335">
    <property type="entry name" value="S-adenosyl-L-methionine-dependent methyltransferases"/>
    <property type="match status" value="1"/>
</dbReference>
<feature type="binding site" evidence="10">
    <location>
        <position position="131"/>
    </location>
    <ligand>
        <name>S-adenosyl-L-methionine</name>
        <dbReference type="ChEBI" id="CHEBI:59789"/>
    </ligand>
</feature>
<comment type="similarity">
    <text evidence="9">Belongs to the class I-like SAM-binding methyltransferase superfamily. TRM61 family.</text>
</comment>
<dbReference type="CDD" id="cd02440">
    <property type="entry name" value="AdoMet_MTases"/>
    <property type="match status" value="1"/>
</dbReference>
<proteinExistence type="inferred from homology"/>
<dbReference type="GO" id="GO:0031515">
    <property type="term" value="C:tRNA (m1A) methyltransferase complex"/>
    <property type="evidence" value="ECO:0007669"/>
    <property type="project" value="UniProtKB-UniRule"/>
</dbReference>
<dbReference type="Pfam" id="PF14801">
    <property type="entry name" value="TrmI-like_N"/>
    <property type="match status" value="1"/>
</dbReference>
<evidence type="ECO:0000256" key="3">
    <source>
        <dbReference type="ARBA" id="ARBA00022679"/>
    </source>
</evidence>
<dbReference type="InterPro" id="IPR029063">
    <property type="entry name" value="SAM-dependent_MTases_sf"/>
</dbReference>
<dbReference type="PROSITE" id="PS51620">
    <property type="entry name" value="SAM_TRM61"/>
    <property type="match status" value="1"/>
</dbReference>
<dbReference type="FunFam" id="3.40.50.150:FF:000019">
    <property type="entry name" value="tRNA (adenine(58)-N(1))-methyltransferase TrmI"/>
    <property type="match status" value="1"/>
</dbReference>
<evidence type="ECO:0000256" key="1">
    <source>
        <dbReference type="ARBA" id="ARBA00012796"/>
    </source>
</evidence>
<organism evidence="12 13">
    <name type="scientific">Gordonia jinhuaensis</name>
    <dbReference type="NCBI Taxonomy" id="1517702"/>
    <lineage>
        <taxon>Bacteria</taxon>
        <taxon>Bacillati</taxon>
        <taxon>Actinomycetota</taxon>
        <taxon>Actinomycetes</taxon>
        <taxon>Mycobacteriales</taxon>
        <taxon>Gordoniaceae</taxon>
        <taxon>Gordonia</taxon>
    </lineage>
</organism>
<dbReference type="Proteomes" id="UP000621454">
    <property type="component" value="Unassembled WGS sequence"/>
</dbReference>
<dbReference type="GO" id="GO:0030488">
    <property type="term" value="P:tRNA methylation"/>
    <property type="evidence" value="ECO:0007669"/>
    <property type="project" value="InterPro"/>
</dbReference>
<keyword evidence="3 9" id="KW-0808">Transferase</keyword>
<sequence>MADSGPFEVGDRVQLTDAKGRKFTVHLEAHKLFHTHRGAIAHDDLIGADEGTMVAATSGTEYLALRPLLTDYVLSMPRGAAVIYPKDSAQIVAEGDVFPGATVLEAGAGSGALTCSLLRAVGPAGRVISYEVRDDHAEYARRNVETFFGGHPDNWEIEVADLADYDARASVDRVILDMAEPWAPLESVARAIKPGGVLITYVATVTQLSRFVEALREQGCWTEPRSWESMVRDWHVVGLAVRPQHNMQGHTAFLVSARRLADGVTPLRPHRRPSRG</sequence>
<evidence type="ECO:0000256" key="4">
    <source>
        <dbReference type="ARBA" id="ARBA00022691"/>
    </source>
</evidence>
<dbReference type="PANTHER" id="PTHR12133">
    <property type="entry name" value="TRNA (ADENINE(58)-N(1))-METHYLTRANSFERASE"/>
    <property type="match status" value="1"/>
</dbReference>
<dbReference type="EMBL" id="BMGC01000005">
    <property type="protein sequence ID" value="GGB24277.1"/>
    <property type="molecule type" value="Genomic_DNA"/>
</dbReference>
<dbReference type="Pfam" id="PF08704">
    <property type="entry name" value="GCD14"/>
    <property type="match status" value="1"/>
</dbReference>
<dbReference type="AlphaFoldDB" id="A0A916SYX6"/>
<dbReference type="RefSeq" id="WP_188585557.1">
    <property type="nucleotide sequence ID" value="NZ_BMGC01000005.1"/>
</dbReference>
<dbReference type="InterPro" id="IPR049470">
    <property type="entry name" value="TRM61_C"/>
</dbReference>
<reference evidence="12" key="2">
    <citation type="submission" date="2020-09" db="EMBL/GenBank/DDBJ databases">
        <authorList>
            <person name="Sun Q."/>
            <person name="Zhou Y."/>
        </authorList>
    </citation>
    <scope>NUCLEOTIDE SEQUENCE</scope>
    <source>
        <strain evidence="12">CGMCC 1.12827</strain>
    </source>
</reference>
<dbReference type="GO" id="GO:0160107">
    <property type="term" value="F:tRNA (adenine(58)-N1)-methyltransferase activity"/>
    <property type="evidence" value="ECO:0007669"/>
    <property type="project" value="UniProtKB-EC"/>
</dbReference>
<evidence type="ECO:0000256" key="5">
    <source>
        <dbReference type="ARBA" id="ARBA00022694"/>
    </source>
</evidence>
<comment type="function">
    <text evidence="6 9">Catalyzes the S-adenosyl-L-methionine-dependent formation of N(1)-methyladenine at position 58 (m1A58) in tRNA.</text>
</comment>
<evidence type="ECO:0000259" key="11">
    <source>
        <dbReference type="Pfam" id="PF08704"/>
    </source>
</evidence>
<keyword evidence="4 9" id="KW-0949">S-adenosyl-L-methionine</keyword>
<comment type="subunit">
    <text evidence="7 9">Homotetramer composed of a dimer of dimers.</text>
</comment>
<comment type="catalytic activity">
    <reaction evidence="9">
        <text>adenosine(58) in tRNA + S-adenosyl-L-methionine = N(1)-methyladenosine(58) in tRNA + S-adenosyl-L-homocysteine + H(+)</text>
        <dbReference type="Rhea" id="RHEA:43152"/>
        <dbReference type="Rhea" id="RHEA-COMP:10365"/>
        <dbReference type="Rhea" id="RHEA-COMP:10366"/>
        <dbReference type="ChEBI" id="CHEBI:15378"/>
        <dbReference type="ChEBI" id="CHEBI:57856"/>
        <dbReference type="ChEBI" id="CHEBI:59789"/>
        <dbReference type="ChEBI" id="CHEBI:74411"/>
        <dbReference type="ChEBI" id="CHEBI:74491"/>
        <dbReference type="EC" id="2.1.1.220"/>
    </reaction>
</comment>
<evidence type="ECO:0000256" key="8">
    <source>
        <dbReference type="ARBA" id="ARBA00069291"/>
    </source>
</evidence>
<evidence type="ECO:0000256" key="7">
    <source>
        <dbReference type="ARBA" id="ARBA00066181"/>
    </source>
</evidence>
<comment type="caution">
    <text evidence="12">The sequence shown here is derived from an EMBL/GenBank/DDBJ whole genome shotgun (WGS) entry which is preliminary data.</text>
</comment>
<keyword evidence="2 9" id="KW-0489">Methyltransferase</keyword>
<dbReference type="PIRSF" id="PIRSF017269">
    <property type="entry name" value="GCD14"/>
    <property type="match status" value="1"/>
</dbReference>